<evidence type="ECO:0000313" key="3">
    <source>
        <dbReference type="Proteomes" id="UP001159042"/>
    </source>
</evidence>
<sequence length="170" mass="19174">MFESPSLRLFSENSESVAQRKPGSLLARKPFLDRSVNSKTPDTAKVQKSKLNLPKGAATAEKPKVSPKLEDLNIDDYAYSFKDVEDSYEDIWPASGRLGSENLVKILRNYCNVEDTPPPSPEGAPLEIHPMFFELPKLEPPVFQLEEEPLVLVDDIEVPEFEDNEFDSSY</sequence>
<dbReference type="AlphaFoldDB" id="A0AAV8VTP4"/>
<evidence type="ECO:0000313" key="2">
    <source>
        <dbReference type="EMBL" id="KAJ8917791.1"/>
    </source>
</evidence>
<evidence type="ECO:0000256" key="1">
    <source>
        <dbReference type="SAM" id="MobiDB-lite"/>
    </source>
</evidence>
<name>A0AAV8VTP4_9CUCU</name>
<feature type="region of interest" description="Disordered" evidence="1">
    <location>
        <begin position="1"/>
        <end position="64"/>
    </location>
</feature>
<dbReference type="EMBL" id="JANEYG010000030">
    <property type="protein sequence ID" value="KAJ8917791.1"/>
    <property type="molecule type" value="Genomic_DNA"/>
</dbReference>
<organism evidence="2 3">
    <name type="scientific">Exocentrus adspersus</name>
    <dbReference type="NCBI Taxonomy" id="1586481"/>
    <lineage>
        <taxon>Eukaryota</taxon>
        <taxon>Metazoa</taxon>
        <taxon>Ecdysozoa</taxon>
        <taxon>Arthropoda</taxon>
        <taxon>Hexapoda</taxon>
        <taxon>Insecta</taxon>
        <taxon>Pterygota</taxon>
        <taxon>Neoptera</taxon>
        <taxon>Endopterygota</taxon>
        <taxon>Coleoptera</taxon>
        <taxon>Polyphaga</taxon>
        <taxon>Cucujiformia</taxon>
        <taxon>Chrysomeloidea</taxon>
        <taxon>Cerambycidae</taxon>
        <taxon>Lamiinae</taxon>
        <taxon>Acanthocinini</taxon>
        <taxon>Exocentrus</taxon>
    </lineage>
</organism>
<accession>A0AAV8VTP4</accession>
<gene>
    <name evidence="2" type="ORF">NQ315_010697</name>
</gene>
<dbReference type="Proteomes" id="UP001159042">
    <property type="component" value="Unassembled WGS sequence"/>
</dbReference>
<protein>
    <submittedName>
        <fullName evidence="2">Uncharacterized protein</fullName>
    </submittedName>
</protein>
<proteinExistence type="predicted"/>
<keyword evidence="3" id="KW-1185">Reference proteome</keyword>
<comment type="caution">
    <text evidence="2">The sequence shown here is derived from an EMBL/GenBank/DDBJ whole genome shotgun (WGS) entry which is preliminary data.</text>
</comment>
<reference evidence="2 3" key="1">
    <citation type="journal article" date="2023" name="Insect Mol. Biol.">
        <title>Genome sequencing provides insights into the evolution of gene families encoding plant cell wall-degrading enzymes in longhorned beetles.</title>
        <authorList>
            <person name="Shin N.R."/>
            <person name="Okamura Y."/>
            <person name="Kirsch R."/>
            <person name="Pauchet Y."/>
        </authorList>
    </citation>
    <scope>NUCLEOTIDE SEQUENCE [LARGE SCALE GENOMIC DNA]</scope>
    <source>
        <strain evidence="2">EAD_L_NR</strain>
    </source>
</reference>